<name>A0A285UMF4_9HYPH</name>
<evidence type="ECO:0000256" key="4">
    <source>
        <dbReference type="ARBA" id="ARBA00022475"/>
    </source>
</evidence>
<evidence type="ECO:0000313" key="9">
    <source>
        <dbReference type="Proteomes" id="UP000219167"/>
    </source>
</evidence>
<gene>
    <name evidence="8" type="ORF">SAMN05892877_110256</name>
</gene>
<keyword evidence="4" id="KW-1003">Cell membrane</keyword>
<organism evidence="8 9">
    <name type="scientific">Rhizobium subbaraonis</name>
    <dbReference type="NCBI Taxonomy" id="908946"/>
    <lineage>
        <taxon>Bacteria</taxon>
        <taxon>Pseudomonadati</taxon>
        <taxon>Pseudomonadota</taxon>
        <taxon>Alphaproteobacteria</taxon>
        <taxon>Hyphomicrobiales</taxon>
        <taxon>Rhizobiaceae</taxon>
        <taxon>Rhizobium/Agrobacterium group</taxon>
        <taxon>Rhizobium</taxon>
    </lineage>
</organism>
<proteinExistence type="inferred from homology"/>
<accession>A0A285UMF4</accession>
<dbReference type="Proteomes" id="UP000219167">
    <property type="component" value="Unassembled WGS sequence"/>
</dbReference>
<comment type="similarity">
    <text evidence="2">Belongs to the BA14k family.</text>
</comment>
<feature type="chain" id="PRO_5012448122" description="Lectin-like protein BA14k" evidence="7">
    <location>
        <begin position="24"/>
        <end position="175"/>
    </location>
</feature>
<evidence type="ECO:0000256" key="5">
    <source>
        <dbReference type="ARBA" id="ARBA00022734"/>
    </source>
</evidence>
<protein>
    <recommendedName>
        <fullName evidence="3">Lectin-like protein BA14k</fullName>
    </recommendedName>
</protein>
<dbReference type="GO" id="GO:0030246">
    <property type="term" value="F:carbohydrate binding"/>
    <property type="evidence" value="ECO:0007669"/>
    <property type="project" value="UniProtKB-KW"/>
</dbReference>
<dbReference type="AlphaFoldDB" id="A0A285UMF4"/>
<feature type="signal peptide" evidence="7">
    <location>
        <begin position="1"/>
        <end position="23"/>
    </location>
</feature>
<reference evidence="8 9" key="1">
    <citation type="submission" date="2017-08" db="EMBL/GenBank/DDBJ databases">
        <authorList>
            <person name="de Groot N.N."/>
        </authorList>
    </citation>
    <scope>NUCLEOTIDE SEQUENCE [LARGE SCALE GENOMIC DNA]</scope>
    <source>
        <strain evidence="8 9">JC85</strain>
    </source>
</reference>
<dbReference type="GO" id="GO:0016020">
    <property type="term" value="C:membrane"/>
    <property type="evidence" value="ECO:0007669"/>
    <property type="project" value="UniProtKB-SubCell"/>
</dbReference>
<evidence type="ECO:0000256" key="2">
    <source>
        <dbReference type="ARBA" id="ARBA00010270"/>
    </source>
</evidence>
<evidence type="ECO:0000256" key="6">
    <source>
        <dbReference type="ARBA" id="ARBA00025321"/>
    </source>
</evidence>
<keyword evidence="7" id="KW-0732">Signal</keyword>
<dbReference type="OrthoDB" id="8117189at2"/>
<keyword evidence="9" id="KW-1185">Reference proteome</keyword>
<dbReference type="InterPro" id="IPR012413">
    <property type="entry name" value="BA14K"/>
</dbReference>
<dbReference type="EMBL" id="OBQD01000010">
    <property type="protein sequence ID" value="SOC43050.1"/>
    <property type="molecule type" value="Genomic_DNA"/>
</dbReference>
<comment type="function">
    <text evidence="6">Has immunoglobulin-binding and hemagglutination properties, and can bind to mannose. Essential for virulence. May be involved in LPS biosynthesis or polysaccharide transport.</text>
</comment>
<evidence type="ECO:0000256" key="7">
    <source>
        <dbReference type="SAM" id="SignalP"/>
    </source>
</evidence>
<dbReference type="Pfam" id="PF07886">
    <property type="entry name" value="BA14K"/>
    <property type="match status" value="1"/>
</dbReference>
<dbReference type="RefSeq" id="WP_097141102.1">
    <property type="nucleotide sequence ID" value="NZ_OBQD01000010.1"/>
</dbReference>
<evidence type="ECO:0000256" key="3">
    <source>
        <dbReference type="ARBA" id="ARBA00020552"/>
    </source>
</evidence>
<keyword evidence="4" id="KW-0472">Membrane</keyword>
<evidence type="ECO:0000256" key="1">
    <source>
        <dbReference type="ARBA" id="ARBA00004167"/>
    </source>
</evidence>
<keyword evidence="5" id="KW-0430">Lectin</keyword>
<comment type="subcellular location">
    <subcellularLocation>
        <location evidence="1">Membrane</location>
        <topology evidence="1">Single-pass membrane protein</topology>
    </subcellularLocation>
</comment>
<evidence type="ECO:0000313" key="8">
    <source>
        <dbReference type="EMBL" id="SOC43050.1"/>
    </source>
</evidence>
<sequence length="175" mass="19354">MRYFAVIGLSLAAAASSVLPAQALPALGVASIGNSDIVQVRDRGRHGGRHWSGGRRGYWGGNPYRHGYYRSGYRYGSAWRGPYRYGGNYGRYYGPYYGGYGPYYGGYDGFGAAVGGLAAGAIIGSVIAQPRYVAPRYYGGSTHVSWCYTRYRSYRAFDNTFQPYYGPRRQCISPY</sequence>